<evidence type="ECO:0008006" key="3">
    <source>
        <dbReference type="Google" id="ProtNLM"/>
    </source>
</evidence>
<organism evidence="1 2">
    <name type="scientific">Apilactobacillus kunkeei</name>
    <dbReference type="NCBI Taxonomy" id="148814"/>
    <lineage>
        <taxon>Bacteria</taxon>
        <taxon>Bacillati</taxon>
        <taxon>Bacillota</taxon>
        <taxon>Bacilli</taxon>
        <taxon>Lactobacillales</taxon>
        <taxon>Lactobacillaceae</taxon>
        <taxon>Apilactobacillus</taxon>
    </lineage>
</organism>
<dbReference type="PATRIC" id="fig|148814.8.peg.270"/>
<keyword evidence="2" id="KW-1185">Reference proteome</keyword>
<dbReference type="EMBL" id="JXCY01000002">
    <property type="protein sequence ID" value="KOY77163.1"/>
    <property type="molecule type" value="Genomic_DNA"/>
</dbReference>
<sequence>MNETNLKREAIESKDGTTFVDVDKLPISLVNHRFNFKQINWHDLLMLVDVYDRSKRYATMVIENGFNFYLLKSSTTALINKKLQMECMLHKHFNRSICEELHIKNKFPILTTEASLIPLPSSHKTRSYSWFNANILSYCIPYSTDKFSYLYMHGKETHLKVNASGYYLQNKFKDLMMIHNFIIYYTQKSINCINFVKQSRFNNPNLSCANSILFDDQIYHDIYLKTAKYMYEDYLANKKE</sequence>
<dbReference type="Proteomes" id="UP000037778">
    <property type="component" value="Unassembled WGS sequence"/>
</dbReference>
<gene>
    <name evidence="1" type="ORF">RZ71_10750</name>
</gene>
<protein>
    <recommendedName>
        <fullName evidence="3">ComK family protein</fullName>
    </recommendedName>
</protein>
<proteinExistence type="predicted"/>
<comment type="caution">
    <text evidence="1">The sequence shown here is derived from an EMBL/GenBank/DDBJ whole genome shotgun (WGS) entry which is preliminary data.</text>
</comment>
<dbReference type="RefSeq" id="WP_053791467.1">
    <property type="nucleotide sequence ID" value="NZ_JXCY01000002.1"/>
</dbReference>
<accession>A0A0M9DD16</accession>
<reference evidence="1 2" key="1">
    <citation type="journal article" date="2015" name="Genome Biol. Evol.">
        <title>Functionally Structured Genomes in Lactobacillus kunkeei Colonizing the Honey Crop and Food Products of Honeybees and Stingless Bees.</title>
        <authorList>
            <person name="Tamarit D."/>
            <person name="Ellegaard K.M."/>
            <person name="Wikander J."/>
            <person name="Olofsson T."/>
            <person name="Vasquez A."/>
            <person name="Andersson S.G."/>
        </authorList>
    </citation>
    <scope>NUCLEOTIDE SEQUENCE [LARGE SCALE GENOMIC DNA]</scope>
    <source>
        <strain evidence="1 2">LAko</strain>
    </source>
</reference>
<evidence type="ECO:0000313" key="2">
    <source>
        <dbReference type="Proteomes" id="UP000037778"/>
    </source>
</evidence>
<dbReference type="AlphaFoldDB" id="A0A0M9DD16"/>
<name>A0A0M9DD16_9LACO</name>
<evidence type="ECO:0000313" key="1">
    <source>
        <dbReference type="EMBL" id="KOY77163.1"/>
    </source>
</evidence>